<reference evidence="1" key="1">
    <citation type="submission" date="2016-11" db="EMBL/GenBank/DDBJ databases">
        <title>The genome of Nicotiana attenuata.</title>
        <authorList>
            <person name="Xu S."/>
            <person name="Brockmoeller T."/>
            <person name="Gaquerel E."/>
            <person name="Navarro A."/>
            <person name="Kuhl H."/>
            <person name="Gase K."/>
            <person name="Ling Z."/>
            <person name="Zhou W."/>
            <person name="Kreitzer C."/>
            <person name="Stanke M."/>
            <person name="Tang H."/>
            <person name="Lyons E."/>
            <person name="Pandey P."/>
            <person name="Pandey S.P."/>
            <person name="Timmermann B."/>
            <person name="Baldwin I.T."/>
        </authorList>
    </citation>
    <scope>NUCLEOTIDE SEQUENCE [LARGE SCALE GENOMIC DNA]</scope>
    <source>
        <strain evidence="1">UT</strain>
    </source>
</reference>
<dbReference type="Proteomes" id="UP000187609">
    <property type="component" value="Unassembled WGS sequence"/>
</dbReference>
<proteinExistence type="predicted"/>
<name>A0A314L966_NICAT</name>
<comment type="caution">
    <text evidence="1">The sequence shown here is derived from an EMBL/GenBank/DDBJ whole genome shotgun (WGS) entry which is preliminary data.</text>
</comment>
<evidence type="ECO:0000313" key="2">
    <source>
        <dbReference type="Proteomes" id="UP000187609"/>
    </source>
</evidence>
<organism evidence="1 2">
    <name type="scientific">Nicotiana attenuata</name>
    <name type="common">Coyote tobacco</name>
    <dbReference type="NCBI Taxonomy" id="49451"/>
    <lineage>
        <taxon>Eukaryota</taxon>
        <taxon>Viridiplantae</taxon>
        <taxon>Streptophyta</taxon>
        <taxon>Embryophyta</taxon>
        <taxon>Tracheophyta</taxon>
        <taxon>Spermatophyta</taxon>
        <taxon>Magnoliopsida</taxon>
        <taxon>eudicotyledons</taxon>
        <taxon>Gunneridae</taxon>
        <taxon>Pentapetalae</taxon>
        <taxon>asterids</taxon>
        <taxon>lamiids</taxon>
        <taxon>Solanales</taxon>
        <taxon>Solanaceae</taxon>
        <taxon>Nicotianoideae</taxon>
        <taxon>Nicotianeae</taxon>
        <taxon>Nicotiana</taxon>
    </lineage>
</organism>
<gene>
    <name evidence="1" type="ORF">A4A49_55722</name>
</gene>
<dbReference type="EMBL" id="MJEQ01000226">
    <property type="protein sequence ID" value="OIT38210.1"/>
    <property type="molecule type" value="Genomic_DNA"/>
</dbReference>
<dbReference type="AlphaFoldDB" id="A0A314L966"/>
<sequence>MLVLLETKMADNKKLAEDLQFDLIVQSPAIGLSGGIVIMWKEDSVSIDEVANTPQGIHAMGCNTCRKDSRWVVHKGNMVNFLSDAIRDMIEGPLYQNNLIAKIDTVYELGIWGFSTISMDLPPSISNM</sequence>
<keyword evidence="2" id="KW-1185">Reference proteome</keyword>
<accession>A0A314L966</accession>
<dbReference type="PANTHER" id="PTHR35218">
    <property type="entry name" value="RNASE H DOMAIN-CONTAINING PROTEIN"/>
    <property type="match status" value="1"/>
</dbReference>
<dbReference type="PANTHER" id="PTHR35218:SF8">
    <property type="entry name" value="ENDONUCLEASE_EXONUCLEASE_PHOSPHATASE"/>
    <property type="match status" value="1"/>
</dbReference>
<evidence type="ECO:0000313" key="1">
    <source>
        <dbReference type="EMBL" id="OIT38210.1"/>
    </source>
</evidence>
<feature type="non-terminal residue" evidence="1">
    <location>
        <position position="128"/>
    </location>
</feature>
<protein>
    <submittedName>
        <fullName evidence="1">Uncharacterized protein</fullName>
    </submittedName>
</protein>
<dbReference type="Gramene" id="OIT38210">
    <property type="protein sequence ID" value="OIT38210"/>
    <property type="gene ID" value="A4A49_55722"/>
</dbReference>